<keyword evidence="2" id="KW-1185">Reference proteome</keyword>
<reference evidence="1" key="2">
    <citation type="journal article" date="2023" name="Microbiome">
        <title>Synthase-selected sorting approach identifies a beta-lactone synthase in a nudibranch symbiotic bacterium.</title>
        <authorList>
            <person name="Dzunkova M."/>
            <person name="La Clair J.J."/>
            <person name="Tyml T."/>
            <person name="Doud D."/>
            <person name="Schulz F."/>
            <person name="Piquer-Esteban S."/>
            <person name="Porcel Sanchis D."/>
            <person name="Osborn A."/>
            <person name="Robinson D."/>
            <person name="Louie K.B."/>
            <person name="Bowen B.P."/>
            <person name="Bowers R.M."/>
            <person name="Lee J."/>
            <person name="Arnau V."/>
            <person name="Diaz-Villanueva W."/>
            <person name="Stepanauskas R."/>
            <person name="Gosliner T."/>
            <person name="Date S.V."/>
            <person name="Northen T.R."/>
            <person name="Cheng J.F."/>
            <person name="Burkart M.D."/>
            <person name="Woyke T."/>
        </authorList>
    </citation>
    <scope>NUCLEOTIDE SEQUENCE</scope>
    <source>
        <strain evidence="1">Df01</strain>
    </source>
</reference>
<evidence type="ECO:0000313" key="1">
    <source>
        <dbReference type="EMBL" id="MDM5147467.1"/>
    </source>
</evidence>
<evidence type="ECO:0008006" key="3">
    <source>
        <dbReference type="Google" id="ProtNLM"/>
    </source>
</evidence>
<name>A0ABT7QL92_9GAMM</name>
<reference evidence="1" key="1">
    <citation type="submission" date="2022-08" db="EMBL/GenBank/DDBJ databases">
        <authorList>
            <person name="Dzunkova M."/>
            <person name="La Clair J."/>
            <person name="Tyml T."/>
            <person name="Doud D."/>
            <person name="Schulz F."/>
            <person name="Piquer S."/>
            <person name="Porcel Sanchis D."/>
            <person name="Osborn A."/>
            <person name="Robinson D."/>
            <person name="Louie K.B."/>
            <person name="Bowen B.P."/>
            <person name="Bowers R."/>
            <person name="Lee J."/>
            <person name="Arnau Llombart V."/>
            <person name="Diaz Villanueva W."/>
            <person name="Gosliner T."/>
            <person name="Northen T."/>
            <person name="Cheng J.-F."/>
            <person name="Burkart M.D."/>
            <person name="Woyke T."/>
        </authorList>
    </citation>
    <scope>NUCLEOTIDE SEQUENCE</scope>
    <source>
        <strain evidence="1">Df01</strain>
    </source>
</reference>
<sequence length="177" mass="19648">MKTLWRLVFMYFPVAFLAVLALLSFWLSPSAEDGKRPVFTAALEQAHYLRLDGNSALQMRAMRMEQTSVGHVKLHQPQLKQMTNDSQLVLHGDSGHALHGDSRLSVFFDQVSGIIEQPSGNITLHADVVSYDADSGVLAGKQPIFQGQLGQLSGDSFQWDVADGVKIQGRVESIYYR</sequence>
<organism evidence="1 2">
    <name type="scientific">Candidatus Doriopsillibacter californiensis</name>
    <dbReference type="NCBI Taxonomy" id="2970740"/>
    <lineage>
        <taxon>Bacteria</taxon>
        <taxon>Pseudomonadati</taxon>
        <taxon>Pseudomonadota</taxon>
        <taxon>Gammaproteobacteria</taxon>
        <taxon>Candidatus Tethybacterales</taxon>
        <taxon>Candidatus Persebacteraceae</taxon>
        <taxon>Candidatus Doriopsillibacter</taxon>
    </lineage>
</organism>
<dbReference type="Proteomes" id="UP001168167">
    <property type="component" value="Unassembled WGS sequence"/>
</dbReference>
<accession>A0ABT7QL92</accession>
<protein>
    <recommendedName>
        <fullName evidence="3">LPS export ABC transporter periplasmic protein LptC</fullName>
    </recommendedName>
</protein>
<comment type="caution">
    <text evidence="1">The sequence shown here is derived from an EMBL/GenBank/DDBJ whole genome shotgun (WGS) entry which is preliminary data.</text>
</comment>
<evidence type="ECO:0000313" key="2">
    <source>
        <dbReference type="Proteomes" id="UP001168167"/>
    </source>
</evidence>
<gene>
    <name evidence="1" type="ORF">NQX30_03660</name>
</gene>
<dbReference type="EMBL" id="JANQAO010000002">
    <property type="protein sequence ID" value="MDM5147467.1"/>
    <property type="molecule type" value="Genomic_DNA"/>
</dbReference>
<proteinExistence type="predicted"/>